<feature type="transmembrane region" description="Helical" evidence="1">
    <location>
        <begin position="6"/>
        <end position="22"/>
    </location>
</feature>
<feature type="transmembrane region" description="Helical" evidence="1">
    <location>
        <begin position="70"/>
        <end position="89"/>
    </location>
</feature>
<evidence type="ECO:0000313" key="2">
    <source>
        <dbReference type="EMBL" id="EKU93337.1"/>
    </source>
</evidence>
<sequence>MHYTNAIVVVGFTFIHYFSKFFHLNKHSLIAKFSSLVGGVSIAYVFFHLLPSLIHYQADISTAYNLSATGAFQLLFATILLGLIVFYFLEVAMESSRLTMTIRRINNQDMSDASFEEAHQRVFWAHMTPYAIYNIIIGILLADQSFESTATALIYLLIIGLHLFTNDWVLRHHFTQLYDKFGRGIITFTVLLGWTIGFAFHINHIFIALLEAFVAGGIILNAIKDELPECKGSNFPLFLMGTAAYSLFLIFI</sequence>
<dbReference type="AlphaFoldDB" id="K9ER23"/>
<comment type="caution">
    <text evidence="2">The sequence shown here is derived from an EMBL/GenBank/DDBJ whole genome shotgun (WGS) entry which is preliminary data.</text>
</comment>
<feature type="transmembrane region" description="Helical" evidence="1">
    <location>
        <begin position="235"/>
        <end position="251"/>
    </location>
</feature>
<dbReference type="eggNOG" id="ENOG502Z7VW">
    <property type="taxonomic scope" value="Bacteria"/>
</dbReference>
<name>K9ER23_9LACT</name>
<feature type="transmembrane region" description="Helical" evidence="1">
    <location>
        <begin position="122"/>
        <end position="142"/>
    </location>
</feature>
<evidence type="ECO:0000256" key="1">
    <source>
        <dbReference type="SAM" id="Phobius"/>
    </source>
</evidence>
<dbReference type="OrthoDB" id="21325at2"/>
<keyword evidence="1" id="KW-0472">Membrane</keyword>
<keyword evidence="1" id="KW-1133">Transmembrane helix</keyword>
<protein>
    <submittedName>
        <fullName evidence="2">Uncharacterized protein</fullName>
    </submittedName>
</protein>
<keyword evidence="1" id="KW-0812">Transmembrane</keyword>
<feature type="transmembrane region" description="Helical" evidence="1">
    <location>
        <begin position="148"/>
        <end position="169"/>
    </location>
</feature>
<feature type="transmembrane region" description="Helical" evidence="1">
    <location>
        <begin position="29"/>
        <end position="50"/>
    </location>
</feature>
<evidence type="ECO:0000313" key="3">
    <source>
        <dbReference type="Proteomes" id="UP000009875"/>
    </source>
</evidence>
<reference evidence="2 3" key="1">
    <citation type="submission" date="2012-09" db="EMBL/GenBank/DDBJ databases">
        <title>The Genome Sequence of Alloiococcus otitis ATCC 51267.</title>
        <authorList>
            <consortium name="The Broad Institute Genome Sequencing Platform"/>
            <person name="Earl A."/>
            <person name="Ward D."/>
            <person name="Feldgarden M."/>
            <person name="Gevers D."/>
            <person name="Huys G."/>
            <person name="Walker B."/>
            <person name="Young S.K."/>
            <person name="Zeng Q."/>
            <person name="Gargeya S."/>
            <person name="Fitzgerald M."/>
            <person name="Haas B."/>
            <person name="Abouelleil A."/>
            <person name="Alvarado L."/>
            <person name="Arachchi H.M."/>
            <person name="Berlin A.M."/>
            <person name="Chapman S.B."/>
            <person name="Goldberg J."/>
            <person name="Griggs A."/>
            <person name="Gujja S."/>
            <person name="Hansen M."/>
            <person name="Howarth C."/>
            <person name="Imamovic A."/>
            <person name="Larimer J."/>
            <person name="McCowen C."/>
            <person name="Montmayeur A."/>
            <person name="Murphy C."/>
            <person name="Neiman D."/>
            <person name="Pearson M."/>
            <person name="Priest M."/>
            <person name="Roberts A."/>
            <person name="Saif S."/>
            <person name="Shea T."/>
            <person name="Sisk P."/>
            <person name="Sykes S."/>
            <person name="Wortman J."/>
            <person name="Nusbaum C."/>
            <person name="Birren B."/>
        </authorList>
    </citation>
    <scope>NUCLEOTIDE SEQUENCE [LARGE SCALE GENOMIC DNA]</scope>
    <source>
        <strain evidence="2 3">ATCC 51267</strain>
    </source>
</reference>
<dbReference type="Proteomes" id="UP000009875">
    <property type="component" value="Unassembled WGS sequence"/>
</dbReference>
<dbReference type="EMBL" id="AGXA01000021">
    <property type="protein sequence ID" value="EKU93337.1"/>
    <property type="molecule type" value="Genomic_DNA"/>
</dbReference>
<accession>K9ER23</accession>
<keyword evidence="3" id="KW-1185">Reference proteome</keyword>
<organism evidence="2 3">
    <name type="scientific">Alloiococcus otitis ATCC 51267</name>
    <dbReference type="NCBI Taxonomy" id="883081"/>
    <lineage>
        <taxon>Bacteria</taxon>
        <taxon>Bacillati</taxon>
        <taxon>Bacillota</taxon>
        <taxon>Bacilli</taxon>
        <taxon>Lactobacillales</taxon>
        <taxon>Carnobacteriaceae</taxon>
        <taxon>Alloiococcus</taxon>
    </lineage>
</organism>
<dbReference type="HOGENOM" id="CLU_078139_1_0_9"/>
<dbReference type="RefSeq" id="WP_003778153.1">
    <property type="nucleotide sequence ID" value="NZ_JH992959.1"/>
</dbReference>
<proteinExistence type="predicted"/>
<gene>
    <name evidence="2" type="ORF">HMPREF9698_01085</name>
</gene>